<dbReference type="STRING" id="48701.ENSPMEP00000003266"/>
<evidence type="ECO:0000256" key="4">
    <source>
        <dbReference type="ARBA" id="ARBA00034734"/>
    </source>
</evidence>
<feature type="compositionally biased region" description="Basic and acidic residues" evidence="5">
    <location>
        <begin position="554"/>
        <end position="566"/>
    </location>
</feature>
<feature type="region of interest" description="Disordered" evidence="5">
    <location>
        <begin position="534"/>
        <end position="596"/>
    </location>
</feature>
<dbReference type="GO" id="GO:0004726">
    <property type="term" value="F:non-membrane spanning protein tyrosine phosphatase activity"/>
    <property type="evidence" value="ECO:0007669"/>
    <property type="project" value="InterPro"/>
</dbReference>
<name>A0A3B3WKD0_9TELE</name>
<dbReference type="SUPFAM" id="SSF52799">
    <property type="entry name" value="(Phosphotyrosine protein) phosphatases II"/>
    <property type="match status" value="1"/>
</dbReference>
<dbReference type="EC" id="3.1.3.48" evidence="1"/>
<evidence type="ECO:0000313" key="8">
    <source>
        <dbReference type="Ensembl" id="ENSPMEP00000003266.1"/>
    </source>
</evidence>
<feature type="domain" description="Tyrosine specific protein phosphatases" evidence="7">
    <location>
        <begin position="19"/>
        <end position="68"/>
    </location>
</feature>
<dbReference type="Proteomes" id="UP000261480">
    <property type="component" value="Unplaced"/>
</dbReference>
<dbReference type="Pfam" id="PF00102">
    <property type="entry name" value="Y_phosphatase"/>
    <property type="match status" value="1"/>
</dbReference>
<evidence type="ECO:0000256" key="3">
    <source>
        <dbReference type="ARBA" id="ARBA00022912"/>
    </source>
</evidence>
<dbReference type="Gene3D" id="3.90.190.10">
    <property type="entry name" value="Protein tyrosine phosphatase superfamily"/>
    <property type="match status" value="1"/>
</dbReference>
<feature type="compositionally biased region" description="Pro residues" evidence="5">
    <location>
        <begin position="333"/>
        <end position="342"/>
    </location>
</feature>
<protein>
    <recommendedName>
        <fullName evidence="1">protein-tyrosine-phosphatase</fullName>
        <ecNumber evidence="1">3.1.3.48</ecNumber>
    </recommendedName>
</protein>
<keyword evidence="6" id="KW-0812">Transmembrane</keyword>
<reference evidence="8" key="1">
    <citation type="submission" date="2025-08" db="UniProtKB">
        <authorList>
            <consortium name="Ensembl"/>
        </authorList>
    </citation>
    <scope>IDENTIFICATION</scope>
</reference>
<dbReference type="PROSITE" id="PS50056">
    <property type="entry name" value="TYR_PHOSPHATASE_2"/>
    <property type="match status" value="1"/>
</dbReference>
<dbReference type="PANTHER" id="PTHR45983:SF1">
    <property type="entry name" value="TYROSINE-PROTEIN PHOSPHATASE NON-RECEPTOR TYPE 22"/>
    <property type="match status" value="1"/>
</dbReference>
<reference evidence="8" key="2">
    <citation type="submission" date="2025-09" db="UniProtKB">
        <authorList>
            <consortium name="Ensembl"/>
        </authorList>
    </citation>
    <scope>IDENTIFICATION</scope>
</reference>
<feature type="region of interest" description="Disordered" evidence="5">
    <location>
        <begin position="323"/>
        <end position="345"/>
    </location>
</feature>
<dbReference type="AlphaFoldDB" id="A0A3B3WKD0"/>
<dbReference type="GO" id="GO:0005737">
    <property type="term" value="C:cytoplasm"/>
    <property type="evidence" value="ECO:0007669"/>
    <property type="project" value="TreeGrafter"/>
</dbReference>
<dbReference type="GO" id="GO:0050852">
    <property type="term" value="P:T cell receptor signaling pathway"/>
    <property type="evidence" value="ECO:0007669"/>
    <property type="project" value="TreeGrafter"/>
</dbReference>
<evidence type="ECO:0000259" key="7">
    <source>
        <dbReference type="PROSITE" id="PS50056"/>
    </source>
</evidence>
<feature type="region of interest" description="Disordered" evidence="5">
    <location>
        <begin position="417"/>
        <end position="492"/>
    </location>
</feature>
<keyword evidence="2" id="KW-0378">Hydrolase</keyword>
<dbReference type="Ensembl" id="ENSPMET00000011135.1">
    <property type="protein sequence ID" value="ENSPMEP00000003266.1"/>
    <property type="gene ID" value="ENSPMEG00000004403.1"/>
</dbReference>
<dbReference type="InterPro" id="IPR000387">
    <property type="entry name" value="Tyr_Pase_dom"/>
</dbReference>
<accession>A0A3B3WKD0</accession>
<feature type="transmembrane region" description="Helical" evidence="6">
    <location>
        <begin position="25"/>
        <end position="50"/>
    </location>
</feature>
<feature type="compositionally biased region" description="Basic residues" evidence="5">
    <location>
        <begin position="570"/>
        <end position="581"/>
    </location>
</feature>
<feature type="region of interest" description="Disordered" evidence="5">
    <location>
        <begin position="233"/>
        <end position="294"/>
    </location>
</feature>
<evidence type="ECO:0000256" key="6">
    <source>
        <dbReference type="SAM" id="Phobius"/>
    </source>
</evidence>
<dbReference type="PANTHER" id="PTHR45983">
    <property type="entry name" value="TYROSINE PHOSPHATSE N18, PUTATIVE-RELATED"/>
    <property type="match status" value="1"/>
</dbReference>
<evidence type="ECO:0000256" key="1">
    <source>
        <dbReference type="ARBA" id="ARBA00013064"/>
    </source>
</evidence>
<keyword evidence="6" id="KW-1133">Transmembrane helix</keyword>
<keyword evidence="3" id="KW-0904">Protein phosphatase</keyword>
<proteinExistence type="inferred from homology"/>
<dbReference type="GO" id="GO:0005634">
    <property type="term" value="C:nucleus"/>
    <property type="evidence" value="ECO:0007669"/>
    <property type="project" value="TreeGrafter"/>
</dbReference>
<organism evidence="8 9">
    <name type="scientific">Poecilia mexicana</name>
    <dbReference type="NCBI Taxonomy" id="48701"/>
    <lineage>
        <taxon>Eukaryota</taxon>
        <taxon>Metazoa</taxon>
        <taxon>Chordata</taxon>
        <taxon>Craniata</taxon>
        <taxon>Vertebrata</taxon>
        <taxon>Euteleostomi</taxon>
        <taxon>Actinopterygii</taxon>
        <taxon>Neopterygii</taxon>
        <taxon>Teleostei</taxon>
        <taxon>Neoteleostei</taxon>
        <taxon>Acanthomorphata</taxon>
        <taxon>Ovalentaria</taxon>
        <taxon>Atherinomorphae</taxon>
        <taxon>Cyprinodontiformes</taxon>
        <taxon>Poeciliidae</taxon>
        <taxon>Poeciliinae</taxon>
        <taxon>Poecilia</taxon>
    </lineage>
</organism>
<dbReference type="InterPro" id="IPR003595">
    <property type="entry name" value="Tyr_Pase_cat"/>
</dbReference>
<comment type="similarity">
    <text evidence="4">Belongs to the protein-tyrosine phosphatase family. Non-receptor class 4 subfamily.</text>
</comment>
<evidence type="ECO:0000313" key="9">
    <source>
        <dbReference type="Proteomes" id="UP000261480"/>
    </source>
</evidence>
<feature type="compositionally biased region" description="Pro residues" evidence="5">
    <location>
        <begin position="424"/>
        <end position="436"/>
    </location>
</feature>
<keyword evidence="9" id="KW-1185">Reference proteome</keyword>
<dbReference type="GO" id="GO:0050868">
    <property type="term" value="P:negative regulation of T cell activation"/>
    <property type="evidence" value="ECO:0007669"/>
    <property type="project" value="TreeGrafter"/>
</dbReference>
<dbReference type="SMART" id="SM00404">
    <property type="entry name" value="PTPc_motif"/>
    <property type="match status" value="1"/>
</dbReference>
<keyword evidence="6" id="KW-0472">Membrane</keyword>
<feature type="compositionally biased region" description="Polar residues" evidence="5">
    <location>
        <begin position="537"/>
        <end position="553"/>
    </location>
</feature>
<sequence>MEPPQESGETEPCKDVVFIGWTATYFTYIVCLMCACLQMITSDFSIYNLVQEMRTQRPSVVQTKEQYLLVYRTIRELFWRYLQTMETQSCNTEVTMLQSAVAATNENDLSDESEELDLTPQHQLLLEEEGGYFQQYSSPLVQVSENKTAYKYEDLQWIQQQHHPFHGIPEALNATQDLHEGATNSPKPLHTIPAALTSESIPDKDDTSLLNSSSSPAVPEAVCLMVEDPYFDTPLSSPSPEEALVDEGPEDSKWTCSPLFSAPSFLLNDQNMEPSSPTSAPADDEAPPPLPERTPESYFLAEEEELPDTCERLSVIYPPNAAAEPIGEQAGSPPSPAPPLPERTPESFELACDPVPVTPQARVPLGVNLGVIGLSSEWSGTLTPEDAIQQEKTFVRSKSLRAKMTLSAPTSVMQLDQTNFHTSSPPPVPMTPPPLPRTEDSLASPVAKRVPESFPFPAETSHDRNMQRPLSMGSAQSLPRVGMSSEWDGSSQPKKFLDAVMNRSKSVRAKSSRSEPLSAFPQLTPLPVVAAEGGSAQVEQQNINHRPTPNSDRSGSKADKSSEKSMLRTKSLKLFRHKSKPKTAPPPPPTQAGATATSHSSSFTVFKFGKSICQFILMLRKTRDGLDATKKCSMYL</sequence>
<dbReference type="InterPro" id="IPR047170">
    <property type="entry name" value="PTN12/18/22"/>
</dbReference>
<dbReference type="InterPro" id="IPR029021">
    <property type="entry name" value="Prot-tyrosine_phosphatase-like"/>
</dbReference>
<evidence type="ECO:0000256" key="2">
    <source>
        <dbReference type="ARBA" id="ARBA00022801"/>
    </source>
</evidence>
<dbReference type="InterPro" id="IPR000242">
    <property type="entry name" value="PTP_cat"/>
</dbReference>
<evidence type="ECO:0000256" key="5">
    <source>
        <dbReference type="SAM" id="MobiDB-lite"/>
    </source>
</evidence>